<feature type="transmembrane region" description="Helical" evidence="2">
    <location>
        <begin position="86"/>
        <end position="107"/>
    </location>
</feature>
<dbReference type="PANTHER" id="PTHR34220">
    <property type="entry name" value="SENSOR HISTIDINE KINASE YPDA"/>
    <property type="match status" value="1"/>
</dbReference>
<keyword evidence="4" id="KW-0418">Kinase</keyword>
<dbReference type="STRING" id="288992.SAMN04488522_101354"/>
<keyword evidence="5" id="KW-1185">Reference proteome</keyword>
<feature type="transmembrane region" description="Helical" evidence="2">
    <location>
        <begin position="127"/>
        <end position="147"/>
    </location>
</feature>
<dbReference type="PANTHER" id="PTHR34220:SF7">
    <property type="entry name" value="SENSOR HISTIDINE KINASE YPDA"/>
    <property type="match status" value="1"/>
</dbReference>
<evidence type="ECO:0000259" key="3">
    <source>
        <dbReference type="Pfam" id="PF06580"/>
    </source>
</evidence>
<dbReference type="Pfam" id="PF06580">
    <property type="entry name" value="His_kinase"/>
    <property type="match status" value="1"/>
</dbReference>
<keyword evidence="2" id="KW-0472">Membrane</keyword>
<dbReference type="GO" id="GO:0000155">
    <property type="term" value="F:phosphorelay sensor kinase activity"/>
    <property type="evidence" value="ECO:0007669"/>
    <property type="project" value="InterPro"/>
</dbReference>
<accession>A0A1M4TXP9</accession>
<proteinExistence type="predicted"/>
<dbReference type="GO" id="GO:0016020">
    <property type="term" value="C:membrane"/>
    <property type="evidence" value="ECO:0007669"/>
    <property type="project" value="InterPro"/>
</dbReference>
<evidence type="ECO:0000313" key="5">
    <source>
        <dbReference type="Proteomes" id="UP000184287"/>
    </source>
</evidence>
<protein>
    <submittedName>
        <fullName evidence="4">Histidine kinase</fullName>
    </submittedName>
</protein>
<keyword evidence="2" id="KW-1133">Transmembrane helix</keyword>
<reference evidence="5" key="1">
    <citation type="submission" date="2016-11" db="EMBL/GenBank/DDBJ databases">
        <authorList>
            <person name="Varghese N."/>
            <person name="Submissions S."/>
        </authorList>
    </citation>
    <scope>NUCLEOTIDE SEQUENCE [LARGE SCALE GENOMIC DNA]</scope>
    <source>
        <strain evidence="5">DSM 16990</strain>
    </source>
</reference>
<gene>
    <name evidence="4" type="ORF">SAMN04488522_101354</name>
</gene>
<evidence type="ECO:0000256" key="1">
    <source>
        <dbReference type="SAM" id="Coils"/>
    </source>
</evidence>
<keyword evidence="2" id="KW-0812">Transmembrane</keyword>
<dbReference type="Proteomes" id="UP000184287">
    <property type="component" value="Unassembled WGS sequence"/>
</dbReference>
<dbReference type="EMBL" id="FQUQ01000001">
    <property type="protein sequence ID" value="SHE49087.1"/>
    <property type="molecule type" value="Genomic_DNA"/>
</dbReference>
<feature type="transmembrane region" description="Helical" evidence="2">
    <location>
        <begin position="9"/>
        <end position="27"/>
    </location>
</feature>
<sequence>MKRSITKRVLMIVFTCIISYATGFVIFPSSYWHDYLAMPTYRILSDILVNLLFYAAIVELSLFIDRRLNRRISWMVSPLKRLLIQALYQTLGVLFIIICLAFAFLMFADFMEVPSPYVGIREGAYTLILIVLWGLMISALNTGDFLLKNWKTEALKAAEFEIKAAQSKQVAAEIELQALKLQLDPHFVFNNLSVLSELILKDQQLGHEYTVNFAKVYRYLLINSKKKLISLREELKFLDAYIFLIRNRIGTGTDFGIDIDESSLDLLIPPVTLQLFIENAIKYNRTEEENPLMISIRSNGDELIISNNLLPLIKAPESTGLGLKNIISRYALLGLLGDRAPVIENDNKTFTIKVPLIK</sequence>
<keyword evidence="4" id="KW-0808">Transferase</keyword>
<dbReference type="InterPro" id="IPR010559">
    <property type="entry name" value="Sig_transdc_His_kin_internal"/>
</dbReference>
<feature type="coiled-coil region" evidence="1">
    <location>
        <begin position="155"/>
        <end position="182"/>
    </location>
</feature>
<feature type="domain" description="Signal transduction histidine kinase internal region" evidence="3">
    <location>
        <begin position="175"/>
        <end position="250"/>
    </location>
</feature>
<evidence type="ECO:0000313" key="4">
    <source>
        <dbReference type="EMBL" id="SHE49087.1"/>
    </source>
</evidence>
<dbReference type="RefSeq" id="WP_073226618.1">
    <property type="nucleotide sequence ID" value="NZ_FQUQ01000001.1"/>
</dbReference>
<organism evidence="4 5">
    <name type="scientific">Pedobacter caeni</name>
    <dbReference type="NCBI Taxonomy" id="288992"/>
    <lineage>
        <taxon>Bacteria</taxon>
        <taxon>Pseudomonadati</taxon>
        <taxon>Bacteroidota</taxon>
        <taxon>Sphingobacteriia</taxon>
        <taxon>Sphingobacteriales</taxon>
        <taxon>Sphingobacteriaceae</taxon>
        <taxon>Pedobacter</taxon>
    </lineage>
</organism>
<dbReference type="AlphaFoldDB" id="A0A1M4TXP9"/>
<dbReference type="InterPro" id="IPR050640">
    <property type="entry name" value="Bact_2-comp_sensor_kinase"/>
</dbReference>
<keyword evidence="1" id="KW-0175">Coiled coil</keyword>
<name>A0A1M4TXP9_9SPHI</name>
<feature type="transmembrane region" description="Helical" evidence="2">
    <location>
        <begin position="47"/>
        <end position="65"/>
    </location>
</feature>
<evidence type="ECO:0000256" key="2">
    <source>
        <dbReference type="SAM" id="Phobius"/>
    </source>
</evidence>
<dbReference type="OrthoDB" id="9809908at2"/>